<organism evidence="1">
    <name type="scientific">mine drainage metagenome</name>
    <dbReference type="NCBI Taxonomy" id="410659"/>
    <lineage>
        <taxon>unclassified sequences</taxon>
        <taxon>metagenomes</taxon>
        <taxon>ecological metagenomes</taxon>
    </lineage>
</organism>
<evidence type="ECO:0000313" key="1">
    <source>
        <dbReference type="EMBL" id="OIR04048.1"/>
    </source>
</evidence>
<accession>A0A1J5SJ29</accession>
<dbReference type="EMBL" id="MLJW01000060">
    <property type="protein sequence ID" value="OIR04048.1"/>
    <property type="molecule type" value="Genomic_DNA"/>
</dbReference>
<comment type="caution">
    <text evidence="1">The sequence shown here is derived from an EMBL/GenBank/DDBJ whole genome shotgun (WGS) entry which is preliminary data.</text>
</comment>
<proteinExistence type="predicted"/>
<dbReference type="AlphaFoldDB" id="A0A1J5SJ29"/>
<gene>
    <name evidence="1" type="ORF">GALL_137790</name>
</gene>
<reference evidence="1" key="1">
    <citation type="submission" date="2016-10" db="EMBL/GenBank/DDBJ databases">
        <title>Sequence of Gallionella enrichment culture.</title>
        <authorList>
            <person name="Poehlein A."/>
            <person name="Muehling M."/>
            <person name="Daniel R."/>
        </authorList>
    </citation>
    <scope>NUCLEOTIDE SEQUENCE</scope>
</reference>
<protein>
    <submittedName>
        <fullName evidence="1">Uncharacterized protein</fullName>
    </submittedName>
</protein>
<name>A0A1J5SJ29_9ZZZZ</name>
<sequence length="77" mass="7885">MISNATSNSTSNLYTAPLAGVERGVQKMDEASGKIAAGDLSPTTVGSDIEAARFVQANAVSLRTADRMVGTLINTVA</sequence>